<protein>
    <submittedName>
        <fullName evidence="1">Uncharacterized protein</fullName>
    </submittedName>
</protein>
<accession>A0A7C9EQP5</accession>
<dbReference type="AlphaFoldDB" id="A0A7C9EQP5"/>
<dbReference type="EMBL" id="GISG01271573">
    <property type="protein sequence ID" value="MBA4676481.1"/>
    <property type="molecule type" value="Transcribed_RNA"/>
</dbReference>
<name>A0A7C9EQP5_OPUST</name>
<sequence>MGLISHATLHRHSSRIHCTSHSSLRRHVIRRHTLGLHSGHTNHGHWPRHIPVWNNVGSMHVARNCISRLNRLRRLNARCAFKISGVIHWSSRIIDSLFFRSVWYKCIPTWQRFNLEVLMLKGLCSCYSFARIIFEHF</sequence>
<organism evidence="1">
    <name type="scientific">Opuntia streptacantha</name>
    <name type="common">Prickly pear cactus</name>
    <name type="synonym">Opuntia cardona</name>
    <dbReference type="NCBI Taxonomy" id="393608"/>
    <lineage>
        <taxon>Eukaryota</taxon>
        <taxon>Viridiplantae</taxon>
        <taxon>Streptophyta</taxon>
        <taxon>Embryophyta</taxon>
        <taxon>Tracheophyta</taxon>
        <taxon>Spermatophyta</taxon>
        <taxon>Magnoliopsida</taxon>
        <taxon>eudicotyledons</taxon>
        <taxon>Gunneridae</taxon>
        <taxon>Pentapetalae</taxon>
        <taxon>Caryophyllales</taxon>
        <taxon>Cactineae</taxon>
        <taxon>Cactaceae</taxon>
        <taxon>Opuntioideae</taxon>
        <taxon>Opuntia</taxon>
    </lineage>
</organism>
<proteinExistence type="predicted"/>
<reference evidence="1" key="2">
    <citation type="submission" date="2020-07" db="EMBL/GenBank/DDBJ databases">
        <authorList>
            <person name="Vera ALvarez R."/>
            <person name="Arias-Moreno D.M."/>
            <person name="Jimenez-Jacinto V."/>
            <person name="Jimenez-Bremont J.F."/>
            <person name="Swaminathan K."/>
            <person name="Moose S.P."/>
            <person name="Guerrero-Gonzalez M.L."/>
            <person name="Marino-Ramirez L."/>
            <person name="Landsman D."/>
            <person name="Rodriguez-Kessler M."/>
            <person name="Delgado-Sanchez P."/>
        </authorList>
    </citation>
    <scope>NUCLEOTIDE SEQUENCE</scope>
    <source>
        <tissue evidence="1">Cladode</tissue>
    </source>
</reference>
<evidence type="ECO:0000313" key="1">
    <source>
        <dbReference type="EMBL" id="MBA4676481.1"/>
    </source>
</evidence>
<reference evidence="1" key="1">
    <citation type="journal article" date="2013" name="J. Plant Res.">
        <title>Effect of fungi and light on seed germination of three Opuntia species from semiarid lands of central Mexico.</title>
        <authorList>
            <person name="Delgado-Sanchez P."/>
            <person name="Jimenez-Bremont J.F."/>
            <person name="Guerrero-Gonzalez Mde L."/>
            <person name="Flores J."/>
        </authorList>
    </citation>
    <scope>NUCLEOTIDE SEQUENCE</scope>
    <source>
        <tissue evidence="1">Cladode</tissue>
    </source>
</reference>